<dbReference type="Pfam" id="PF07238">
    <property type="entry name" value="PilZ"/>
    <property type="match status" value="1"/>
</dbReference>
<dbReference type="InterPro" id="IPR009875">
    <property type="entry name" value="PilZ_domain"/>
</dbReference>
<sequence length="255" mass="27744">MIPSALTIIRKGVPTLADALDQIAPDSSPHEMCDPFDIGEALEMLAQSGDAVTVYPSRMNKNRLMARIHQVDPEQPHFVIDFADGTPPPGVVTLVAALGGNAKLQFDLLQDWQSLPGHPNLVPATFPASCLVLNRRASPRLESPVGVNFVASFTLQGQAYELPLYDFSTGGVGMRATPEQAIGLRVGKKLERVQLELGPALVIIADLEIRLLRPFRTFLLGDQVQIGCAFRNISMQIRQNLESLVSVTGERRRGG</sequence>
<dbReference type="Gene3D" id="2.40.10.220">
    <property type="entry name" value="predicted glycosyltransferase like domains"/>
    <property type="match status" value="1"/>
</dbReference>
<dbReference type="Proteomes" id="UP000297258">
    <property type="component" value="Unassembled WGS sequence"/>
</dbReference>
<dbReference type="AlphaFoldDB" id="A0A4Y9SZB1"/>
<dbReference type="EMBL" id="SPUM01000080">
    <property type="protein sequence ID" value="TFW31804.1"/>
    <property type="molecule type" value="Genomic_DNA"/>
</dbReference>
<proteinExistence type="predicted"/>
<feature type="domain" description="PilZ" evidence="1">
    <location>
        <begin position="134"/>
        <end position="245"/>
    </location>
</feature>
<evidence type="ECO:0000313" key="3">
    <source>
        <dbReference type="Proteomes" id="UP000297258"/>
    </source>
</evidence>
<keyword evidence="3" id="KW-1185">Reference proteome</keyword>
<accession>A0A4Y9SZB1</accession>
<organism evidence="2 3">
    <name type="scientific">Massilia horti</name>
    <dbReference type="NCBI Taxonomy" id="2562153"/>
    <lineage>
        <taxon>Bacteria</taxon>
        <taxon>Pseudomonadati</taxon>
        <taxon>Pseudomonadota</taxon>
        <taxon>Betaproteobacteria</taxon>
        <taxon>Burkholderiales</taxon>
        <taxon>Oxalobacteraceae</taxon>
        <taxon>Telluria group</taxon>
        <taxon>Massilia</taxon>
    </lineage>
</organism>
<evidence type="ECO:0000259" key="1">
    <source>
        <dbReference type="Pfam" id="PF07238"/>
    </source>
</evidence>
<protein>
    <submittedName>
        <fullName evidence="2">PilZ domain-containing protein</fullName>
    </submittedName>
</protein>
<dbReference type="OrthoDB" id="5572581at2"/>
<gene>
    <name evidence="2" type="ORF">E4O92_12285</name>
</gene>
<dbReference type="GO" id="GO:0035438">
    <property type="term" value="F:cyclic-di-GMP binding"/>
    <property type="evidence" value="ECO:0007669"/>
    <property type="project" value="InterPro"/>
</dbReference>
<dbReference type="RefSeq" id="WP_135190064.1">
    <property type="nucleotide sequence ID" value="NZ_SPUM01000080.1"/>
</dbReference>
<reference evidence="2 3" key="1">
    <citation type="submission" date="2019-03" db="EMBL/GenBank/DDBJ databases">
        <title>Draft genome of Massilia hortus sp. nov., a novel bacterial species of the Oxalobacteraceae family.</title>
        <authorList>
            <person name="Peta V."/>
            <person name="Raths R."/>
            <person name="Bucking H."/>
        </authorList>
    </citation>
    <scope>NUCLEOTIDE SEQUENCE [LARGE SCALE GENOMIC DNA]</scope>
    <source>
        <strain evidence="2 3">ONC3</strain>
    </source>
</reference>
<evidence type="ECO:0000313" key="2">
    <source>
        <dbReference type="EMBL" id="TFW31804.1"/>
    </source>
</evidence>
<comment type="caution">
    <text evidence="2">The sequence shown here is derived from an EMBL/GenBank/DDBJ whole genome shotgun (WGS) entry which is preliminary data.</text>
</comment>
<name>A0A4Y9SZB1_9BURK</name>